<dbReference type="SUPFAM" id="SSF55729">
    <property type="entry name" value="Acyl-CoA N-acyltransferases (Nat)"/>
    <property type="match status" value="1"/>
</dbReference>
<proteinExistence type="predicted"/>
<dbReference type="NCBIfam" id="TIGR03585">
    <property type="entry name" value="PseH"/>
    <property type="match status" value="1"/>
</dbReference>
<evidence type="ECO:0000313" key="2">
    <source>
        <dbReference type="EMBL" id="EHG23923.1"/>
    </source>
</evidence>
<dbReference type="InterPro" id="IPR000182">
    <property type="entry name" value="GNAT_dom"/>
</dbReference>
<dbReference type="RefSeq" id="WP_006696817.1">
    <property type="nucleotide sequence ID" value="NZ_JH376860.1"/>
</dbReference>
<dbReference type="GO" id="GO:0016740">
    <property type="term" value="F:transferase activity"/>
    <property type="evidence" value="ECO:0007669"/>
    <property type="project" value="UniProtKB-KW"/>
</dbReference>
<name>A0ABP2MNR7_9FIRM</name>
<comment type="caution">
    <text evidence="2">The sequence shown here is derived from an EMBL/GenBank/DDBJ whole genome shotgun (WGS) entry which is preliminary data.</text>
</comment>
<feature type="domain" description="N-acetyltransferase" evidence="1">
    <location>
        <begin position="7"/>
        <end position="159"/>
    </location>
</feature>
<organism evidence="2 3">
    <name type="scientific">Selenomonas noxia F0398</name>
    <dbReference type="NCBI Taxonomy" id="702437"/>
    <lineage>
        <taxon>Bacteria</taxon>
        <taxon>Bacillati</taxon>
        <taxon>Bacillota</taxon>
        <taxon>Negativicutes</taxon>
        <taxon>Selenomonadales</taxon>
        <taxon>Selenomonadaceae</taxon>
        <taxon>Selenomonas</taxon>
    </lineage>
</organism>
<gene>
    <name evidence="2" type="ORF">HMPREF9432_01597</name>
</gene>
<dbReference type="Gene3D" id="3.40.630.30">
    <property type="match status" value="1"/>
</dbReference>
<dbReference type="Proteomes" id="UP000003175">
    <property type="component" value="Unassembled WGS sequence"/>
</dbReference>
<dbReference type="PROSITE" id="PS51186">
    <property type="entry name" value="GNAT"/>
    <property type="match status" value="1"/>
</dbReference>
<protein>
    <submittedName>
        <fullName evidence="2">Pseudaminic acid biosynthesis N-acetyl transferase</fullName>
    </submittedName>
</protein>
<evidence type="ECO:0000313" key="3">
    <source>
        <dbReference type="Proteomes" id="UP000003175"/>
    </source>
</evidence>
<dbReference type="PANTHER" id="PTHR43415">
    <property type="entry name" value="SPERMIDINE N(1)-ACETYLTRANSFERASE"/>
    <property type="match status" value="1"/>
</dbReference>
<reference evidence="2 3" key="1">
    <citation type="submission" date="2011-08" db="EMBL/GenBank/DDBJ databases">
        <title>The Genome Sequence of Selenomonas noxia F0398.</title>
        <authorList>
            <consortium name="The Broad Institute Genome Sequencing Platform"/>
            <person name="Earl A."/>
            <person name="Ward D."/>
            <person name="Feldgarden M."/>
            <person name="Gevers D."/>
            <person name="Izard J."/>
            <person name="Ganesan A."/>
            <person name="Blanton J.M."/>
            <person name="Baranova O.V."/>
            <person name="Tanner A.C."/>
            <person name="Dewhirst F.E."/>
            <person name="Young S.K."/>
            <person name="Zeng Q."/>
            <person name="Gargeya S."/>
            <person name="Fitzgerald M."/>
            <person name="Haas B."/>
            <person name="Abouelleil A."/>
            <person name="Alvarado L."/>
            <person name="Arachchi H.M."/>
            <person name="Berlin A."/>
            <person name="Brown A."/>
            <person name="Chapman S.B."/>
            <person name="Chen Z."/>
            <person name="Dunbar C."/>
            <person name="Freedman E."/>
            <person name="Gearin G."/>
            <person name="Gellesch M."/>
            <person name="Goldberg J."/>
            <person name="Griggs A."/>
            <person name="Gujja S."/>
            <person name="Heiman D."/>
            <person name="Howarth C."/>
            <person name="Larson L."/>
            <person name="Lui A."/>
            <person name="MacDonald P.J.P."/>
            <person name="Montmayeur A."/>
            <person name="Murphy C."/>
            <person name="Neiman D."/>
            <person name="Pearson M."/>
            <person name="Priest M."/>
            <person name="Roberts A."/>
            <person name="Saif S."/>
            <person name="Shea T."/>
            <person name="Shenoy N."/>
            <person name="Sisk P."/>
            <person name="Stolte C."/>
            <person name="Sykes S."/>
            <person name="Wortman J."/>
            <person name="Nusbaum C."/>
            <person name="Birren B."/>
        </authorList>
    </citation>
    <scope>NUCLEOTIDE SEQUENCE [LARGE SCALE GENOMIC DNA]</scope>
    <source>
        <strain evidence="2 3">F0398</strain>
    </source>
</reference>
<dbReference type="InterPro" id="IPR020036">
    <property type="entry name" value="PseH"/>
</dbReference>
<keyword evidence="2" id="KW-0808">Transferase</keyword>
<sequence>MLRHGKYSLRPIRQDDLPTLLAWRNSERVSSEMLTSHEITWEEHEAWFQRIRRYDPLRNFVFCYEDRPIGYMGFSDWDEENKRCSSGSYLGSMAEAPIDAGLFLDYMGLEYVFSQTEINKVWSYVFAHNKRAYRLNLLLGYKEEGYLRQHFLQNGKFQDVHVVGILRSEWKQEKERIDQLYGGTEI</sequence>
<keyword evidence="3" id="KW-1185">Reference proteome</keyword>
<evidence type="ECO:0000259" key="1">
    <source>
        <dbReference type="PROSITE" id="PS51186"/>
    </source>
</evidence>
<dbReference type="EMBL" id="ADGH01000016">
    <property type="protein sequence ID" value="EHG23923.1"/>
    <property type="molecule type" value="Genomic_DNA"/>
</dbReference>
<dbReference type="PANTHER" id="PTHR43415:SF3">
    <property type="entry name" value="GNAT-FAMILY ACETYLTRANSFERASE"/>
    <property type="match status" value="1"/>
</dbReference>
<dbReference type="Pfam" id="PF13302">
    <property type="entry name" value="Acetyltransf_3"/>
    <property type="match status" value="1"/>
</dbReference>
<dbReference type="InterPro" id="IPR016181">
    <property type="entry name" value="Acyl_CoA_acyltransferase"/>
</dbReference>
<accession>A0ABP2MNR7</accession>